<gene>
    <name evidence="1" type="ORF">RMAR00112_LOCUS26812</name>
    <name evidence="2" type="ORF">RMAR00112_LOCUS26816</name>
</gene>
<accession>A0A7S3A356</accession>
<name>A0A7S3A356_9RHOD</name>
<proteinExistence type="predicted"/>
<dbReference type="EMBL" id="HBHW01034857">
    <property type="protein sequence ID" value="CAE0058747.1"/>
    <property type="molecule type" value="Transcribed_RNA"/>
</dbReference>
<protein>
    <submittedName>
        <fullName evidence="2">Uncharacterized protein</fullName>
    </submittedName>
</protein>
<organism evidence="2">
    <name type="scientific">Rhodosorus marinus</name>
    <dbReference type="NCBI Taxonomy" id="101924"/>
    <lineage>
        <taxon>Eukaryota</taxon>
        <taxon>Rhodophyta</taxon>
        <taxon>Stylonematophyceae</taxon>
        <taxon>Stylonematales</taxon>
        <taxon>Stylonemataceae</taxon>
        <taxon>Rhodosorus</taxon>
    </lineage>
</organism>
<sequence>MDWTAISGTAWFSGSEPETERNRRFLPLLSDTPRLSNRRLALTQADTYFVPLRGGPVVLSIFGGDEQLLKSLPVNENLYLHGPLSKISLSFQIASAEDLKVQLFNPVEADSSVDACSLAADSN</sequence>
<evidence type="ECO:0000313" key="1">
    <source>
        <dbReference type="EMBL" id="CAE0058747.1"/>
    </source>
</evidence>
<evidence type="ECO:0000313" key="2">
    <source>
        <dbReference type="EMBL" id="CAE0058751.1"/>
    </source>
</evidence>
<dbReference type="AlphaFoldDB" id="A0A7S3A356"/>
<reference evidence="2" key="1">
    <citation type="submission" date="2021-01" db="EMBL/GenBank/DDBJ databases">
        <authorList>
            <person name="Corre E."/>
            <person name="Pelletier E."/>
            <person name="Niang G."/>
            <person name="Scheremetjew M."/>
            <person name="Finn R."/>
            <person name="Kale V."/>
            <person name="Holt S."/>
            <person name="Cochrane G."/>
            <person name="Meng A."/>
            <person name="Brown T."/>
            <person name="Cohen L."/>
        </authorList>
    </citation>
    <scope>NUCLEOTIDE SEQUENCE</scope>
    <source>
        <strain evidence="2">CCMP 769</strain>
    </source>
</reference>
<dbReference type="EMBL" id="HBHW01034861">
    <property type="protein sequence ID" value="CAE0058751.1"/>
    <property type="molecule type" value="Transcribed_RNA"/>
</dbReference>